<proteinExistence type="inferred from homology"/>
<dbReference type="AlphaFoldDB" id="A0A835LCH0"/>
<dbReference type="Gene3D" id="4.10.365.10">
    <property type="entry name" value="p27"/>
    <property type="match status" value="1"/>
</dbReference>
<dbReference type="GO" id="GO:0004861">
    <property type="term" value="F:cyclin-dependent protein serine/threonine kinase inhibitor activity"/>
    <property type="evidence" value="ECO:0007669"/>
    <property type="project" value="InterPro"/>
</dbReference>
<keyword evidence="2" id="KW-0649">Protein kinase inhibitor</keyword>
<protein>
    <recommendedName>
        <fullName evidence="4">Cyclin-dependent kinase inhibitor domain-containing protein</fullName>
    </recommendedName>
</protein>
<feature type="non-terminal residue" evidence="5">
    <location>
        <position position="82"/>
    </location>
</feature>
<evidence type="ECO:0000313" key="6">
    <source>
        <dbReference type="Proteomes" id="UP000631114"/>
    </source>
</evidence>
<dbReference type="PIRSF" id="PIRSF017811">
    <property type="entry name" value="CDK_inhib_pln"/>
    <property type="match status" value="1"/>
</dbReference>
<evidence type="ECO:0000313" key="5">
    <source>
        <dbReference type="EMBL" id="KAF9589420.1"/>
    </source>
</evidence>
<sequence>REKTPSSSLRQESDEQESMERPTSVSRHRSMGEMKTPSEAEIDEFFSTAEKDEQRRFTDKFNFDIMKDLPLKGRYEWVRLKP</sequence>
<accession>A0A835LCH0</accession>
<dbReference type="Proteomes" id="UP000631114">
    <property type="component" value="Unassembled WGS sequence"/>
</dbReference>
<dbReference type="Pfam" id="PF02234">
    <property type="entry name" value="CDI"/>
    <property type="match status" value="1"/>
</dbReference>
<evidence type="ECO:0000256" key="3">
    <source>
        <dbReference type="SAM" id="MobiDB-lite"/>
    </source>
</evidence>
<dbReference type="InterPro" id="IPR044898">
    <property type="entry name" value="CDI_dom_sf"/>
</dbReference>
<dbReference type="EMBL" id="JADFTS010000009">
    <property type="protein sequence ID" value="KAF9589420.1"/>
    <property type="molecule type" value="Genomic_DNA"/>
</dbReference>
<dbReference type="InterPro" id="IPR044275">
    <property type="entry name" value="KRP"/>
</dbReference>
<dbReference type="GO" id="GO:0051726">
    <property type="term" value="P:regulation of cell cycle"/>
    <property type="evidence" value="ECO:0007669"/>
    <property type="project" value="InterPro"/>
</dbReference>
<name>A0A835LCH0_9MAGN</name>
<evidence type="ECO:0000259" key="4">
    <source>
        <dbReference type="Pfam" id="PF02234"/>
    </source>
</evidence>
<gene>
    <name evidence="5" type="ORF">IFM89_023696</name>
</gene>
<keyword evidence="6" id="KW-1185">Reference proteome</keyword>
<feature type="domain" description="Cyclin-dependent kinase inhibitor" evidence="4">
    <location>
        <begin position="37"/>
        <end position="80"/>
    </location>
</feature>
<dbReference type="OrthoDB" id="9940972at2759"/>
<evidence type="ECO:0000256" key="1">
    <source>
        <dbReference type="ARBA" id="ARBA00010274"/>
    </source>
</evidence>
<feature type="compositionally biased region" description="Polar residues" evidence="3">
    <location>
        <begin position="1"/>
        <end position="10"/>
    </location>
</feature>
<comment type="similarity">
    <text evidence="1">Belongs to the CDI family. ICK/KRP subfamily.</text>
</comment>
<dbReference type="InterPro" id="IPR003175">
    <property type="entry name" value="CDI_dom"/>
</dbReference>
<dbReference type="PANTHER" id="PTHR46776">
    <property type="entry name" value="CYCLIN-DEPENDENT KINASE INHIBITOR 4-RELATED"/>
    <property type="match status" value="1"/>
</dbReference>
<organism evidence="5 6">
    <name type="scientific">Coptis chinensis</name>
    <dbReference type="NCBI Taxonomy" id="261450"/>
    <lineage>
        <taxon>Eukaryota</taxon>
        <taxon>Viridiplantae</taxon>
        <taxon>Streptophyta</taxon>
        <taxon>Embryophyta</taxon>
        <taxon>Tracheophyta</taxon>
        <taxon>Spermatophyta</taxon>
        <taxon>Magnoliopsida</taxon>
        <taxon>Ranunculales</taxon>
        <taxon>Ranunculaceae</taxon>
        <taxon>Coptidoideae</taxon>
        <taxon>Coptis</taxon>
    </lineage>
</organism>
<reference evidence="5 6" key="1">
    <citation type="submission" date="2020-10" db="EMBL/GenBank/DDBJ databases">
        <title>The Coptis chinensis genome and diversification of protoberbering-type alkaloids.</title>
        <authorList>
            <person name="Wang B."/>
            <person name="Shu S."/>
            <person name="Song C."/>
            <person name="Liu Y."/>
        </authorList>
    </citation>
    <scope>NUCLEOTIDE SEQUENCE [LARGE SCALE GENOMIC DNA]</scope>
    <source>
        <strain evidence="5">HL-2020</strain>
        <tissue evidence="5">Leaf</tissue>
    </source>
</reference>
<feature type="region of interest" description="Disordered" evidence="3">
    <location>
        <begin position="1"/>
        <end position="40"/>
    </location>
</feature>
<evidence type="ECO:0000256" key="2">
    <source>
        <dbReference type="ARBA" id="ARBA00023013"/>
    </source>
</evidence>
<dbReference type="GO" id="GO:0005634">
    <property type="term" value="C:nucleus"/>
    <property type="evidence" value="ECO:0007669"/>
    <property type="project" value="InterPro"/>
</dbReference>
<comment type="caution">
    <text evidence="5">The sequence shown here is derived from an EMBL/GenBank/DDBJ whole genome shotgun (WGS) entry which is preliminary data.</text>
</comment>